<dbReference type="InterPro" id="IPR001895">
    <property type="entry name" value="RASGEF_cat_dom"/>
</dbReference>
<gene>
    <name evidence="8" type="ORF">N0F65_001798</name>
</gene>
<dbReference type="SMART" id="SM00248">
    <property type="entry name" value="ANK"/>
    <property type="match status" value="5"/>
</dbReference>
<keyword evidence="9" id="KW-1185">Reference proteome</keyword>
<dbReference type="Proteomes" id="UP001146120">
    <property type="component" value="Unassembled WGS sequence"/>
</dbReference>
<comment type="caution">
    <text evidence="8">The sequence shown here is derived from an EMBL/GenBank/DDBJ whole genome shotgun (WGS) entry which is preliminary data.</text>
</comment>
<dbReference type="InterPro" id="IPR002110">
    <property type="entry name" value="Ankyrin_rpt"/>
</dbReference>
<evidence type="ECO:0000256" key="3">
    <source>
        <dbReference type="PROSITE-ProRule" id="PRU00023"/>
    </source>
</evidence>
<dbReference type="SUPFAM" id="SSF48366">
    <property type="entry name" value="Ras GEF"/>
    <property type="match status" value="1"/>
</dbReference>
<dbReference type="SUPFAM" id="SSF48403">
    <property type="entry name" value="Ankyrin repeat"/>
    <property type="match status" value="1"/>
</dbReference>
<dbReference type="SUPFAM" id="SSF50729">
    <property type="entry name" value="PH domain-like"/>
    <property type="match status" value="1"/>
</dbReference>
<feature type="repeat" description="ANK" evidence="3">
    <location>
        <begin position="630"/>
        <end position="662"/>
    </location>
</feature>
<dbReference type="PROSITE" id="PS50003">
    <property type="entry name" value="PH_DOMAIN"/>
    <property type="match status" value="1"/>
</dbReference>
<dbReference type="InterPro" id="IPR011993">
    <property type="entry name" value="PH-like_dom_sf"/>
</dbReference>
<dbReference type="Pfam" id="PF13637">
    <property type="entry name" value="Ank_4"/>
    <property type="match status" value="1"/>
</dbReference>
<dbReference type="PROSITE" id="PS50009">
    <property type="entry name" value="RASGEF_CAT"/>
    <property type="match status" value="1"/>
</dbReference>
<name>A0AAV2Z7K4_9STRA</name>
<dbReference type="PROSITE" id="PS50088">
    <property type="entry name" value="ANK_REPEAT"/>
    <property type="match status" value="5"/>
</dbReference>
<dbReference type="Gene3D" id="1.10.840.10">
    <property type="entry name" value="Ras guanine-nucleotide exchange factors catalytic domain"/>
    <property type="match status" value="1"/>
</dbReference>
<evidence type="ECO:0000256" key="2">
    <source>
        <dbReference type="ARBA" id="ARBA00023043"/>
    </source>
</evidence>
<evidence type="ECO:0000313" key="9">
    <source>
        <dbReference type="Proteomes" id="UP001146120"/>
    </source>
</evidence>
<organism evidence="8 9">
    <name type="scientific">Lagenidium giganteum</name>
    <dbReference type="NCBI Taxonomy" id="4803"/>
    <lineage>
        <taxon>Eukaryota</taxon>
        <taxon>Sar</taxon>
        <taxon>Stramenopiles</taxon>
        <taxon>Oomycota</taxon>
        <taxon>Peronosporomycetes</taxon>
        <taxon>Pythiales</taxon>
        <taxon>Pythiaceae</taxon>
    </lineage>
</organism>
<feature type="domain" description="Ras-GEF" evidence="7">
    <location>
        <begin position="1066"/>
        <end position="1291"/>
    </location>
</feature>
<reference evidence="8" key="2">
    <citation type="journal article" date="2023" name="Microbiol Resour">
        <title>Decontamination and Annotation of the Draft Genome Sequence of the Oomycete Lagenidium giganteum ARSEF 373.</title>
        <authorList>
            <person name="Morgan W.R."/>
            <person name="Tartar A."/>
        </authorList>
    </citation>
    <scope>NUCLEOTIDE SEQUENCE</scope>
    <source>
        <strain evidence="8">ARSEF 373</strain>
    </source>
</reference>
<feature type="repeat" description="ANK" evidence="3">
    <location>
        <begin position="697"/>
        <end position="724"/>
    </location>
</feature>
<dbReference type="Gene3D" id="1.25.40.20">
    <property type="entry name" value="Ankyrin repeat-containing domain"/>
    <property type="match status" value="1"/>
</dbReference>
<keyword evidence="4" id="KW-0344">Guanine-nucleotide releasing factor</keyword>
<evidence type="ECO:0000259" key="7">
    <source>
        <dbReference type="PROSITE" id="PS50009"/>
    </source>
</evidence>
<feature type="region of interest" description="Disordered" evidence="5">
    <location>
        <begin position="37"/>
        <end position="56"/>
    </location>
</feature>
<dbReference type="Pfam" id="PF12796">
    <property type="entry name" value="Ank_2"/>
    <property type="match status" value="1"/>
</dbReference>
<evidence type="ECO:0000259" key="6">
    <source>
        <dbReference type="PROSITE" id="PS50003"/>
    </source>
</evidence>
<sequence>MEGKNLLQQLWDAVEEDDHAATAAAAPMLADPIVKDAAQEPPFPLRPERSSEPSIRPRMASLTVSRESDGLHSPPGESLRNSMLTRSLDRNEAFRLVRHGSDSHTNDEYYFKQMEIGNFVKMGWLTKEGHMWKNWKTRFFVLFSDGMFAYYKSKGKKKIKGCVKLNEGIVSIQHVDVRKAGKAYVFQVEKGFYRLLCYCCSQLEAELWVNALRGVRKTPPPCYEIDLTAQEEKQGTIAVTRHLNKIFIKDKRIADLVEDFKSTSTNGNFRLDTIQTFIEKLEGAVIDRHHMELYKDREIELMPGNELVKLIRRHVEDRIFVPLHGIIYAGLDSNQVRLARSTVQRNVKALRSKPQTYFGVPQDLAMNEWTQAIEIINTIDCASIPSHKIEVIVAAGKEIVQTVAVVRGTRFEVASDVMMSVFRYVVAASTLDDIVILRALLKQTTQLHPACQHKTQIVDAFIEAIKWIETYQIADNGDHSEELSLEASRRTVSISTRDVGTQFCTDGSGRGAVVYSIRRQSQAALSSSIEPGLVLIAVNDEPVILTPLKTACRVIKEACLPKRLTFLSEFYYYQLLSLDTDMYLYLMCVAAARGDTDSAAHLFPSVDLNELCMWEKTRGKQVFGFKPISSKGSPLHAAAYYGQHVMIDYLLSMGASPDIRNHKGRTPLHLVSTSIDMVMVIERLMKGGADVNAVDRRGMTPLMFMCTKGSIEGVTTLLAIGADVRRSAWSNGFTALHFCVEQRDFELVDMLLSKGADPNASSTNGETCLHLACMITDSAVVLRLAQANADPNIQNRFGQTPLSVLLSEARRDATAEEVRLCAEILITAGARLDHRDLLGRNVRHLTAISRYSGLKRLFNQLPARGKNREADDLDVFGCLAADYERSDRDDVAQLQTQLPTNCFRIGDGQRRVKSCTLGELVGALLNDVQIDIIDVISFVLFLDTFSSINEVLTQISFRASHGRKGRGVLRLVVLMLLFKHDIASSADNSLTSVHEILERQWGILKQQALSLVDEYRDIYQRYFALQATPQVQLEYKRIADELTQRYQPSAPTLDAAFPRSFYCHTDPLTWSQHCTILCHALFCSIPVNDFLQTEKKKEHSVVFTAAKKWFQHLSAYVINTVLLQDSMQARAEAVSFYLAAADYCASLHNYDTLAAILYALQSTAVQRLRKTLDCLSVSSKKLLNQMQFLSDKGCREMNRIMRNSPNPSMPYLGLYLQNFVGLNELPVFEKADMINCNRLRKMGELALEILHRKSVAYALQFNENIDCLLHVKLPYDTEESRYNRSLELEPRDSAAVPLSDRSSCVTVEDLDIDNEVRESIGCDNGTIGFRQWFRMQKVVHRNRSRSSAQQQYEWA</sequence>
<protein>
    <submittedName>
        <fullName evidence="8">Uncharacterized protein</fullName>
    </submittedName>
</protein>
<evidence type="ECO:0000256" key="1">
    <source>
        <dbReference type="ARBA" id="ARBA00022737"/>
    </source>
</evidence>
<feature type="repeat" description="ANK" evidence="3">
    <location>
        <begin position="663"/>
        <end position="696"/>
    </location>
</feature>
<dbReference type="Pfam" id="PF00169">
    <property type="entry name" value="PH"/>
    <property type="match status" value="1"/>
</dbReference>
<evidence type="ECO:0000256" key="5">
    <source>
        <dbReference type="SAM" id="MobiDB-lite"/>
    </source>
</evidence>
<dbReference type="GO" id="GO:0005085">
    <property type="term" value="F:guanyl-nucleotide exchange factor activity"/>
    <property type="evidence" value="ECO:0007669"/>
    <property type="project" value="UniProtKB-KW"/>
</dbReference>
<dbReference type="SUPFAM" id="SSF50156">
    <property type="entry name" value="PDZ domain-like"/>
    <property type="match status" value="1"/>
</dbReference>
<dbReference type="InterPro" id="IPR036034">
    <property type="entry name" value="PDZ_sf"/>
</dbReference>
<dbReference type="PROSITE" id="PS50297">
    <property type="entry name" value="ANK_REP_REGION"/>
    <property type="match status" value="5"/>
</dbReference>
<dbReference type="Gene3D" id="2.30.29.30">
    <property type="entry name" value="Pleckstrin-homology domain (PH domain)/Phosphotyrosine-binding domain (PTB)"/>
    <property type="match status" value="1"/>
</dbReference>
<dbReference type="EMBL" id="DAKRPA010000050">
    <property type="protein sequence ID" value="DBA01293.1"/>
    <property type="molecule type" value="Genomic_DNA"/>
</dbReference>
<dbReference type="PANTHER" id="PTHR24171">
    <property type="entry name" value="ANKYRIN REPEAT DOMAIN-CONTAINING PROTEIN 39-RELATED"/>
    <property type="match status" value="1"/>
</dbReference>
<evidence type="ECO:0000313" key="8">
    <source>
        <dbReference type="EMBL" id="DBA01293.1"/>
    </source>
</evidence>
<dbReference type="Pfam" id="PF00617">
    <property type="entry name" value="RasGEF"/>
    <property type="match status" value="1"/>
</dbReference>
<dbReference type="SMART" id="SM00233">
    <property type="entry name" value="PH"/>
    <property type="match status" value="1"/>
</dbReference>
<feature type="repeat" description="ANK" evidence="3">
    <location>
        <begin position="731"/>
        <end position="763"/>
    </location>
</feature>
<feature type="domain" description="PH" evidence="6">
    <location>
        <begin position="118"/>
        <end position="217"/>
    </location>
</feature>
<dbReference type="InterPro" id="IPR023578">
    <property type="entry name" value="Ras_GEF_dom_sf"/>
</dbReference>
<dbReference type="InterPro" id="IPR037191">
    <property type="entry name" value="VPS9_dom_sf"/>
</dbReference>
<dbReference type="InterPro" id="IPR036964">
    <property type="entry name" value="RASGEF_cat_dom_sf"/>
</dbReference>
<accession>A0AAV2Z7K4</accession>
<dbReference type="PANTHER" id="PTHR24171:SF9">
    <property type="entry name" value="ANKYRIN REPEAT DOMAIN-CONTAINING PROTEIN 39"/>
    <property type="match status" value="1"/>
</dbReference>
<keyword evidence="2 3" id="KW-0040">ANK repeat</keyword>
<dbReference type="GO" id="GO:0007264">
    <property type="term" value="P:small GTPase-mediated signal transduction"/>
    <property type="evidence" value="ECO:0007669"/>
    <property type="project" value="InterPro"/>
</dbReference>
<keyword evidence="1" id="KW-0677">Repeat</keyword>
<reference evidence="8" key="1">
    <citation type="submission" date="2022-11" db="EMBL/GenBank/DDBJ databases">
        <authorList>
            <person name="Morgan W.R."/>
            <person name="Tartar A."/>
        </authorList>
    </citation>
    <scope>NUCLEOTIDE SEQUENCE</scope>
    <source>
        <strain evidence="8">ARSEF 373</strain>
    </source>
</reference>
<feature type="repeat" description="ANK" evidence="3">
    <location>
        <begin position="764"/>
        <end position="796"/>
    </location>
</feature>
<dbReference type="SUPFAM" id="SSF109993">
    <property type="entry name" value="VPS9 domain"/>
    <property type="match status" value="1"/>
</dbReference>
<dbReference type="Pfam" id="PF00023">
    <property type="entry name" value="Ank"/>
    <property type="match status" value="1"/>
</dbReference>
<proteinExistence type="predicted"/>
<dbReference type="Gene3D" id="1.20.1050.80">
    <property type="entry name" value="VPS9 domain"/>
    <property type="match status" value="1"/>
</dbReference>
<dbReference type="InterPro" id="IPR036770">
    <property type="entry name" value="Ankyrin_rpt-contain_sf"/>
</dbReference>
<evidence type="ECO:0000256" key="4">
    <source>
        <dbReference type="PROSITE-ProRule" id="PRU00168"/>
    </source>
</evidence>
<dbReference type="InterPro" id="IPR001849">
    <property type="entry name" value="PH_domain"/>
</dbReference>
<dbReference type="SMART" id="SM00147">
    <property type="entry name" value="RasGEF"/>
    <property type="match status" value="1"/>
</dbReference>